<dbReference type="EMBL" id="JAVREO010000010">
    <property type="protein sequence ID" value="MDT0268134.1"/>
    <property type="molecule type" value="Genomic_DNA"/>
</dbReference>
<evidence type="ECO:0000259" key="7">
    <source>
        <dbReference type="Pfam" id="PF12849"/>
    </source>
</evidence>
<dbReference type="Proteomes" id="UP001183410">
    <property type="component" value="Unassembled WGS sequence"/>
</dbReference>
<evidence type="ECO:0000256" key="4">
    <source>
        <dbReference type="PIRNR" id="PIRNR002756"/>
    </source>
</evidence>
<feature type="compositionally biased region" description="Low complexity" evidence="5">
    <location>
        <begin position="47"/>
        <end position="57"/>
    </location>
</feature>
<evidence type="ECO:0000256" key="5">
    <source>
        <dbReference type="SAM" id="MobiDB-lite"/>
    </source>
</evidence>
<reference evidence="9" key="1">
    <citation type="submission" date="2023-07" db="EMBL/GenBank/DDBJ databases">
        <title>30 novel species of actinomycetes from the DSMZ collection.</title>
        <authorList>
            <person name="Nouioui I."/>
        </authorList>
    </citation>
    <scope>NUCLEOTIDE SEQUENCE [LARGE SCALE GENOMIC DNA]</scope>
    <source>
        <strain evidence="9">DSM 44915</strain>
    </source>
</reference>
<keyword evidence="9" id="KW-1185">Reference proteome</keyword>
<dbReference type="RefSeq" id="WP_311668226.1">
    <property type="nucleotide sequence ID" value="NZ_JAVREO010000010.1"/>
</dbReference>
<organism evidence="8 9">
    <name type="scientific">Streptomyces chisholmiae</name>
    <dbReference type="NCBI Taxonomy" id="3075540"/>
    <lineage>
        <taxon>Bacteria</taxon>
        <taxon>Bacillati</taxon>
        <taxon>Actinomycetota</taxon>
        <taxon>Actinomycetes</taxon>
        <taxon>Kitasatosporales</taxon>
        <taxon>Streptomycetaceae</taxon>
        <taxon>Streptomyces</taxon>
    </lineage>
</organism>
<dbReference type="PANTHER" id="PTHR42996:SF1">
    <property type="entry name" value="PHOSPHATE-BINDING PROTEIN PSTS"/>
    <property type="match status" value="1"/>
</dbReference>
<keyword evidence="2 4" id="KW-0813">Transport</keyword>
<dbReference type="CDD" id="cd13565">
    <property type="entry name" value="PBP2_PstS"/>
    <property type="match status" value="1"/>
</dbReference>
<dbReference type="PROSITE" id="PS51257">
    <property type="entry name" value="PROKAR_LIPOPROTEIN"/>
    <property type="match status" value="1"/>
</dbReference>
<evidence type="ECO:0000313" key="8">
    <source>
        <dbReference type="EMBL" id="MDT0268134.1"/>
    </source>
</evidence>
<dbReference type="SUPFAM" id="SSF53850">
    <property type="entry name" value="Periplasmic binding protein-like II"/>
    <property type="match status" value="1"/>
</dbReference>
<dbReference type="InterPro" id="IPR050962">
    <property type="entry name" value="Phosphate-bind_PstS"/>
</dbReference>
<comment type="caution">
    <text evidence="8">The sequence shown here is derived from an EMBL/GenBank/DDBJ whole genome shotgun (WGS) entry which is preliminary data.</text>
</comment>
<protein>
    <recommendedName>
        <fullName evidence="4">Phosphate-binding protein</fullName>
    </recommendedName>
</protein>
<keyword evidence="6" id="KW-0732">Signal</keyword>
<dbReference type="PIRSF" id="PIRSF002756">
    <property type="entry name" value="PstS"/>
    <property type="match status" value="1"/>
</dbReference>
<dbReference type="Pfam" id="PF12849">
    <property type="entry name" value="PBP_like_2"/>
    <property type="match status" value="1"/>
</dbReference>
<accession>A0ABU2JTS0</accession>
<comment type="similarity">
    <text evidence="1 4">Belongs to the PstS family.</text>
</comment>
<feature type="signal peptide" evidence="6">
    <location>
        <begin position="1"/>
        <end position="24"/>
    </location>
</feature>
<keyword evidence="3 4" id="KW-0592">Phosphate transport</keyword>
<evidence type="ECO:0000256" key="2">
    <source>
        <dbReference type="ARBA" id="ARBA00022448"/>
    </source>
</evidence>
<feature type="compositionally biased region" description="Gly residues" evidence="5">
    <location>
        <begin position="33"/>
        <end position="46"/>
    </location>
</feature>
<evidence type="ECO:0000313" key="9">
    <source>
        <dbReference type="Proteomes" id="UP001183410"/>
    </source>
</evidence>
<gene>
    <name evidence="8" type="ORF">RM844_17775</name>
</gene>
<dbReference type="PANTHER" id="PTHR42996">
    <property type="entry name" value="PHOSPHATE-BINDING PROTEIN PSTS"/>
    <property type="match status" value="1"/>
</dbReference>
<feature type="domain" description="PBP" evidence="7">
    <location>
        <begin position="44"/>
        <end position="340"/>
    </location>
</feature>
<dbReference type="InterPro" id="IPR024370">
    <property type="entry name" value="PBP_domain"/>
</dbReference>
<feature type="chain" id="PRO_5045056437" description="Phosphate-binding protein" evidence="6">
    <location>
        <begin position="25"/>
        <end position="372"/>
    </location>
</feature>
<dbReference type="Gene3D" id="3.40.190.10">
    <property type="entry name" value="Periplasmic binding protein-like II"/>
    <property type="match status" value="2"/>
</dbReference>
<feature type="region of interest" description="Disordered" evidence="5">
    <location>
        <begin position="25"/>
        <end position="57"/>
    </location>
</feature>
<evidence type="ECO:0000256" key="6">
    <source>
        <dbReference type="SAM" id="SignalP"/>
    </source>
</evidence>
<proteinExistence type="inferred from homology"/>
<dbReference type="InterPro" id="IPR005673">
    <property type="entry name" value="ABC_phos-bd_PstS"/>
</dbReference>
<sequence length="372" mass="37860">MRKTRARFAAIAVVSALALVTACSSDNESSDNGNGGSGGTSGGSEGGSELSGTISGAGASSQAAAQQAWQAGFLAANPDVTVNYDPVGSGGGREQFIAGGTDFGGTDSVLADDELAAATERCEEVVQLPVYVSPVALVFNVEGVDELNLQPATIAGIFNQEITTWNDEAIAADNPDAELPDTAITPVNRSDASGTTENFVEYLLAAAPDAWPHEASDEWPVSGGEAAQGTSGVIQAVSGGQGTIGYADASQVGDLASVNVGVGEEFVPYSPEAAANVLEVSERAEGRGQYDFAYELARDTTEAGTYPIVLVSYAMACATYDDATKAELVQSYLSYIISEEGQAASAEAAGSAPISDALRQELQPAIDAISAS</sequence>
<name>A0ABU2JTS0_9ACTN</name>
<evidence type="ECO:0000256" key="3">
    <source>
        <dbReference type="ARBA" id="ARBA00022592"/>
    </source>
</evidence>
<evidence type="ECO:0000256" key="1">
    <source>
        <dbReference type="ARBA" id="ARBA00008725"/>
    </source>
</evidence>